<dbReference type="Proteomes" id="UP000333828">
    <property type="component" value="Unassembled WGS sequence"/>
</dbReference>
<organism evidence="8 9">
    <name type="scientific">Pandoraea iniqua</name>
    <dbReference type="NCBI Taxonomy" id="2508288"/>
    <lineage>
        <taxon>Bacteria</taxon>
        <taxon>Pseudomonadati</taxon>
        <taxon>Pseudomonadota</taxon>
        <taxon>Betaproteobacteria</taxon>
        <taxon>Burkholderiales</taxon>
        <taxon>Burkholderiaceae</taxon>
        <taxon>Pandoraea</taxon>
    </lineage>
</organism>
<dbReference type="EMBL" id="CABPSI010000004">
    <property type="protein sequence ID" value="VVE36377.1"/>
    <property type="molecule type" value="Genomic_DNA"/>
</dbReference>
<accession>A0A5E4XJ83</accession>
<dbReference type="InterPro" id="IPR051313">
    <property type="entry name" value="Bact_iron-sidero_bind"/>
</dbReference>
<dbReference type="Pfam" id="PF01497">
    <property type="entry name" value="Peripla_BP_2"/>
    <property type="match status" value="1"/>
</dbReference>
<keyword evidence="3" id="KW-0813">Transport</keyword>
<comment type="subcellular location">
    <subcellularLocation>
        <location evidence="1">Cell envelope</location>
    </subcellularLocation>
</comment>
<dbReference type="SUPFAM" id="SSF53807">
    <property type="entry name" value="Helical backbone' metal receptor"/>
    <property type="match status" value="1"/>
</dbReference>
<dbReference type="PANTHER" id="PTHR30532:SF1">
    <property type="entry name" value="IRON(3+)-HYDROXAMATE-BINDING PROTEIN FHUD"/>
    <property type="match status" value="1"/>
</dbReference>
<evidence type="ECO:0000256" key="6">
    <source>
        <dbReference type="SAM" id="SignalP"/>
    </source>
</evidence>
<dbReference type="InterPro" id="IPR002491">
    <property type="entry name" value="ABC_transptr_periplasmic_BD"/>
</dbReference>
<evidence type="ECO:0000256" key="1">
    <source>
        <dbReference type="ARBA" id="ARBA00004196"/>
    </source>
</evidence>
<keyword evidence="4" id="KW-0406">Ion transport</keyword>
<dbReference type="RefSeq" id="WP_174996169.1">
    <property type="nucleotide sequence ID" value="NZ_CABPSI010000004.1"/>
</dbReference>
<dbReference type="PROSITE" id="PS50983">
    <property type="entry name" value="FE_B12_PBP"/>
    <property type="match status" value="1"/>
</dbReference>
<evidence type="ECO:0000256" key="5">
    <source>
        <dbReference type="ARBA" id="ARBA00022729"/>
    </source>
</evidence>
<evidence type="ECO:0000313" key="8">
    <source>
        <dbReference type="EMBL" id="VVE36377.1"/>
    </source>
</evidence>
<feature type="signal peptide" evidence="6">
    <location>
        <begin position="1"/>
        <end position="23"/>
    </location>
</feature>
<dbReference type="Gene3D" id="3.40.50.1980">
    <property type="entry name" value="Nitrogenase molybdenum iron protein domain"/>
    <property type="match status" value="1"/>
</dbReference>
<proteinExistence type="inferred from homology"/>
<dbReference type="GO" id="GO:0030288">
    <property type="term" value="C:outer membrane-bounded periplasmic space"/>
    <property type="evidence" value="ECO:0007669"/>
    <property type="project" value="TreeGrafter"/>
</dbReference>
<dbReference type="AlphaFoldDB" id="A0A5E4XJ83"/>
<keyword evidence="9" id="KW-1185">Reference proteome</keyword>
<name>A0A5E4XJ83_9BURK</name>
<evidence type="ECO:0000256" key="2">
    <source>
        <dbReference type="ARBA" id="ARBA00008814"/>
    </source>
</evidence>
<evidence type="ECO:0000256" key="3">
    <source>
        <dbReference type="ARBA" id="ARBA00022448"/>
    </source>
</evidence>
<sequence>MKRRSFCAGAAAILAGAGPWVHAAGRPTAASASPASSLRILAPDRGAVSSLLALGIEPVAGADRAFYDSMGAEPRMPPGMNIVNSGDPIEPNLELMIELGINWCVTVTTPQIARERMGVVAPVTHLDIFTGATGALDRAADGLRTLARMTGREEQASAYIAQVEARMAEVARTLAASGRPAKRQTYLVTLNDGGRSMVAYGRNSIMWDVMTRVGLRNAWTRSTNEYGFSVGGVELLAEAPDADIVVVDFGASTTAALRQLAVSPFWNRLASVRAGRVYRIPLIDLFNSYPSATTLLRGLDGLIRREDFRHV</sequence>
<dbReference type="PANTHER" id="PTHR30532">
    <property type="entry name" value="IRON III DICITRATE-BINDING PERIPLASMIC PROTEIN"/>
    <property type="match status" value="1"/>
</dbReference>
<dbReference type="GO" id="GO:1901678">
    <property type="term" value="P:iron coordination entity transport"/>
    <property type="evidence" value="ECO:0007669"/>
    <property type="project" value="UniProtKB-ARBA"/>
</dbReference>
<protein>
    <submittedName>
        <fullName evidence="8">Iron(3+)-hydroxamate-binding protein FhuD</fullName>
    </submittedName>
</protein>
<evidence type="ECO:0000259" key="7">
    <source>
        <dbReference type="PROSITE" id="PS50983"/>
    </source>
</evidence>
<evidence type="ECO:0000313" key="9">
    <source>
        <dbReference type="Proteomes" id="UP000333828"/>
    </source>
</evidence>
<keyword evidence="4" id="KW-0408">Iron</keyword>
<keyword evidence="5 6" id="KW-0732">Signal</keyword>
<feature type="chain" id="PRO_5022841524" evidence="6">
    <location>
        <begin position="24"/>
        <end position="311"/>
    </location>
</feature>
<reference evidence="8 9" key="1">
    <citation type="submission" date="2019-08" db="EMBL/GenBank/DDBJ databases">
        <authorList>
            <person name="Peeters C."/>
        </authorList>
    </citation>
    <scope>NUCLEOTIDE SEQUENCE [LARGE SCALE GENOMIC DNA]</scope>
    <source>
        <strain evidence="8 9">LMG 31115</strain>
    </source>
</reference>
<keyword evidence="4" id="KW-0410">Iron transport</keyword>
<feature type="domain" description="Fe/B12 periplasmic-binding" evidence="7">
    <location>
        <begin position="39"/>
        <end position="307"/>
    </location>
</feature>
<comment type="similarity">
    <text evidence="2">Belongs to the bacterial solute-binding protein 8 family.</text>
</comment>
<evidence type="ECO:0000256" key="4">
    <source>
        <dbReference type="ARBA" id="ARBA00022496"/>
    </source>
</evidence>
<gene>
    <name evidence="8" type="primary">fhuD_2</name>
    <name evidence="8" type="ORF">PIN31115_03902</name>
</gene>